<dbReference type="AlphaFoldDB" id="A0A839ZVS3"/>
<proteinExistence type="inferred from homology"/>
<evidence type="ECO:0000256" key="7">
    <source>
        <dbReference type="PIRSR" id="PIRSR006809-2"/>
    </source>
</evidence>
<dbReference type="Pfam" id="PF01926">
    <property type="entry name" value="MMR_HSR1"/>
    <property type="match status" value="1"/>
</dbReference>
<dbReference type="GO" id="GO:0005737">
    <property type="term" value="C:cytoplasm"/>
    <property type="evidence" value="ECO:0007669"/>
    <property type="project" value="UniProtKB-SubCell"/>
</dbReference>
<protein>
    <recommendedName>
        <fullName evidence="5">GTPase HflX</fullName>
    </recommendedName>
    <alternativeName>
        <fullName evidence="5">GTP-binding protein HflX</fullName>
    </alternativeName>
</protein>
<dbReference type="PIRSF" id="PIRSF006809">
    <property type="entry name" value="GTP-binding_hflX_prd"/>
    <property type="match status" value="1"/>
</dbReference>
<dbReference type="RefSeq" id="WP_183770023.1">
    <property type="nucleotide sequence ID" value="NZ_JACIDK010000001.1"/>
</dbReference>
<dbReference type="PRINTS" id="PR00326">
    <property type="entry name" value="GTP1OBG"/>
</dbReference>
<comment type="similarity">
    <text evidence="5">Belongs to the TRAFAC class OBG-HflX-like GTPase superfamily. HflX GTPase family.</text>
</comment>
<keyword evidence="3 7" id="KW-0460">Magnesium</keyword>
<dbReference type="GO" id="GO:0005525">
    <property type="term" value="F:GTP binding"/>
    <property type="evidence" value="ECO:0007669"/>
    <property type="project" value="UniProtKB-UniRule"/>
</dbReference>
<keyword evidence="4 5" id="KW-0342">GTP-binding</keyword>
<dbReference type="Pfam" id="PF19275">
    <property type="entry name" value="HflX_C"/>
    <property type="match status" value="1"/>
</dbReference>
<feature type="binding site" evidence="6">
    <location>
        <begin position="213"/>
        <end position="220"/>
    </location>
    <ligand>
        <name>GTP</name>
        <dbReference type="ChEBI" id="CHEBI:37565"/>
    </ligand>
</feature>
<dbReference type="GO" id="GO:0043022">
    <property type="term" value="F:ribosome binding"/>
    <property type="evidence" value="ECO:0007669"/>
    <property type="project" value="TreeGrafter"/>
</dbReference>
<dbReference type="Proteomes" id="UP000530564">
    <property type="component" value="Unassembled WGS sequence"/>
</dbReference>
<feature type="binding site" evidence="6">
    <location>
        <begin position="260"/>
        <end position="263"/>
    </location>
    <ligand>
        <name>GTP</name>
        <dbReference type="ChEBI" id="CHEBI:37565"/>
    </ligand>
</feature>
<dbReference type="PANTHER" id="PTHR10229:SF0">
    <property type="entry name" value="GTP-BINDING PROTEIN 6-RELATED"/>
    <property type="match status" value="1"/>
</dbReference>
<keyword evidence="2 5" id="KW-0547">Nucleotide-binding</keyword>
<dbReference type="InterPro" id="IPR016496">
    <property type="entry name" value="GTPase_HflX"/>
</dbReference>
<dbReference type="InterPro" id="IPR032305">
    <property type="entry name" value="GTP-bd_M"/>
</dbReference>
<keyword evidence="1 7" id="KW-0479">Metal-binding</keyword>
<feature type="compositionally biased region" description="Basic and acidic residues" evidence="8">
    <location>
        <begin position="1"/>
        <end position="10"/>
    </location>
</feature>
<feature type="binding site" evidence="6">
    <location>
        <begin position="328"/>
        <end position="331"/>
    </location>
    <ligand>
        <name>GTP</name>
        <dbReference type="ChEBI" id="CHEBI:37565"/>
    </ligand>
</feature>
<comment type="caution">
    <text evidence="10">The sequence shown here is derived from an EMBL/GenBank/DDBJ whole genome shotgun (WGS) entry which is preliminary data.</text>
</comment>
<comment type="function">
    <text evidence="5">GTPase that associates with the 50S ribosomal subunit and may have a role during protein synthesis or ribosome biogenesis.</text>
</comment>
<keyword evidence="11" id="KW-1185">Reference proteome</keyword>
<evidence type="ECO:0000259" key="9">
    <source>
        <dbReference type="PROSITE" id="PS51705"/>
    </source>
</evidence>
<evidence type="ECO:0000256" key="5">
    <source>
        <dbReference type="HAMAP-Rule" id="MF_00900"/>
    </source>
</evidence>
<evidence type="ECO:0000256" key="8">
    <source>
        <dbReference type="SAM" id="MobiDB-lite"/>
    </source>
</evidence>
<dbReference type="InterPro" id="IPR045498">
    <property type="entry name" value="HflX_C"/>
</dbReference>
<gene>
    <name evidence="5" type="primary">hflX</name>
    <name evidence="10" type="ORF">GGQ61_000855</name>
</gene>
<dbReference type="Pfam" id="PF16360">
    <property type="entry name" value="GTP-bdg_M"/>
    <property type="match status" value="1"/>
</dbReference>
<evidence type="ECO:0000256" key="1">
    <source>
        <dbReference type="ARBA" id="ARBA00022723"/>
    </source>
</evidence>
<dbReference type="InterPro" id="IPR030394">
    <property type="entry name" value="G_HFLX_dom"/>
</dbReference>
<feature type="binding site" evidence="7">
    <location>
        <position position="220"/>
    </location>
    <ligand>
        <name>Mg(2+)</name>
        <dbReference type="ChEBI" id="CHEBI:18420"/>
    </ligand>
</feature>
<dbReference type="CDD" id="cd01878">
    <property type="entry name" value="HflX"/>
    <property type="match status" value="1"/>
</dbReference>
<dbReference type="SUPFAM" id="SSF52540">
    <property type="entry name" value="P-loop containing nucleoside triphosphate hydrolases"/>
    <property type="match status" value="1"/>
</dbReference>
<evidence type="ECO:0000256" key="6">
    <source>
        <dbReference type="PIRSR" id="PIRSR006809-1"/>
    </source>
</evidence>
<reference evidence="10 11" key="1">
    <citation type="submission" date="2020-08" db="EMBL/GenBank/DDBJ databases">
        <title>Genomic Encyclopedia of Type Strains, Phase IV (KMG-IV): sequencing the most valuable type-strain genomes for metagenomic binning, comparative biology and taxonomic classification.</title>
        <authorList>
            <person name="Goeker M."/>
        </authorList>
    </citation>
    <scope>NUCLEOTIDE SEQUENCE [LARGE SCALE GENOMIC DNA]</scope>
    <source>
        <strain evidence="10 11">DSM 21793</strain>
    </source>
</reference>
<dbReference type="PROSITE" id="PS51705">
    <property type="entry name" value="G_HFLX"/>
    <property type="match status" value="1"/>
</dbReference>
<name>A0A839ZVS3_9CAUL</name>
<evidence type="ECO:0000256" key="4">
    <source>
        <dbReference type="ARBA" id="ARBA00023134"/>
    </source>
</evidence>
<feature type="binding site" evidence="6">
    <location>
        <begin position="238"/>
        <end position="242"/>
    </location>
    <ligand>
        <name>GTP</name>
        <dbReference type="ChEBI" id="CHEBI:37565"/>
    </ligand>
</feature>
<dbReference type="Pfam" id="PF13167">
    <property type="entry name" value="GTP-bdg_N"/>
    <property type="match status" value="1"/>
</dbReference>
<dbReference type="Gene3D" id="6.10.250.2860">
    <property type="match status" value="1"/>
</dbReference>
<evidence type="ECO:0000313" key="10">
    <source>
        <dbReference type="EMBL" id="MBB3890158.1"/>
    </source>
</evidence>
<evidence type="ECO:0000256" key="3">
    <source>
        <dbReference type="ARBA" id="ARBA00022842"/>
    </source>
</evidence>
<keyword evidence="5" id="KW-0963">Cytoplasm</keyword>
<dbReference type="InterPro" id="IPR025121">
    <property type="entry name" value="GTPase_HflX_N"/>
</dbReference>
<feature type="region of interest" description="Disordered" evidence="8">
    <location>
        <begin position="1"/>
        <end position="30"/>
    </location>
</feature>
<feature type="binding site" evidence="7">
    <location>
        <position position="240"/>
    </location>
    <ligand>
        <name>Mg(2+)</name>
        <dbReference type="ChEBI" id="CHEBI:18420"/>
    </ligand>
</feature>
<dbReference type="InterPro" id="IPR027417">
    <property type="entry name" value="P-loop_NTPase"/>
</dbReference>
<comment type="subunit">
    <text evidence="5">Monomer. Associates with the 50S ribosomal subunit.</text>
</comment>
<dbReference type="HAMAP" id="MF_00900">
    <property type="entry name" value="GTPase_HflX"/>
    <property type="match status" value="1"/>
</dbReference>
<dbReference type="Gene3D" id="3.40.50.11060">
    <property type="entry name" value="GTPase HflX, N-terminal domain"/>
    <property type="match status" value="1"/>
</dbReference>
<dbReference type="GO" id="GO:0046872">
    <property type="term" value="F:metal ion binding"/>
    <property type="evidence" value="ECO:0007669"/>
    <property type="project" value="UniProtKB-KW"/>
</dbReference>
<organism evidence="10 11">
    <name type="scientific">Phenylobacterium haematophilum</name>
    <dbReference type="NCBI Taxonomy" id="98513"/>
    <lineage>
        <taxon>Bacteria</taxon>
        <taxon>Pseudomonadati</taxon>
        <taxon>Pseudomonadota</taxon>
        <taxon>Alphaproteobacteria</taxon>
        <taxon>Caulobacterales</taxon>
        <taxon>Caulobacteraceae</taxon>
        <taxon>Phenylobacterium</taxon>
    </lineage>
</organism>
<evidence type="ECO:0000313" key="11">
    <source>
        <dbReference type="Proteomes" id="UP000530564"/>
    </source>
</evidence>
<dbReference type="InterPro" id="IPR042108">
    <property type="entry name" value="GTPase_HflX_N_sf"/>
</dbReference>
<comment type="cofactor">
    <cofactor evidence="7">
        <name>Mg(2+)</name>
        <dbReference type="ChEBI" id="CHEBI:18420"/>
    </cofactor>
</comment>
<dbReference type="EMBL" id="JACIDK010000001">
    <property type="protein sequence ID" value="MBB3890158.1"/>
    <property type="molecule type" value="Genomic_DNA"/>
</dbReference>
<sequence>MTSKSIDREAPPQGALVIHPQRDGRDSARSSQARLDEAVGLALALDLEIRDAIIAPLRKRTPATLFGSGKVDEIGALCAQLDVDVAVVDDALTPVQQRNLEKAWQVKVMDRTGMILEIFARRARTREGILQVELARLSYERSRLVRTWTHLERQRGGFGVMGGPGETQIETDRRLLAEKIGKLKRELVEVRRTRNLQRGARQRHPFPAVALVGYTNAGKSTLFNRLTKADVMAADMLFATLDPTLRMLDLPDGRPAILSDTVGFISDLPHELVESFRATLEEVKEADVILHVRDIASEESEAEAEDVRTVLDRLGVDVEERNVIEVWNKADLLEPEDREQIAGDARRHHPPAVMVSAVSGEGCDTLLATIARLVDDAPPVSVKLTAADGAAMAWLYRHGRVLDRVDDEDGGARIAVRLNAQALGQFEQQFPKAELTPL</sequence>
<feature type="domain" description="Hflx-type G" evidence="9">
    <location>
        <begin position="207"/>
        <end position="378"/>
    </location>
</feature>
<dbReference type="InterPro" id="IPR006073">
    <property type="entry name" value="GTP-bd"/>
</dbReference>
<accession>A0A839ZVS3</accession>
<dbReference type="GO" id="GO:0003924">
    <property type="term" value="F:GTPase activity"/>
    <property type="evidence" value="ECO:0007669"/>
    <property type="project" value="UniProtKB-UniRule"/>
</dbReference>
<comment type="subcellular location">
    <subcellularLocation>
        <location evidence="5">Cytoplasm</location>
    </subcellularLocation>
    <text evidence="5">May associate with membranes.</text>
</comment>
<evidence type="ECO:0000256" key="2">
    <source>
        <dbReference type="ARBA" id="ARBA00022741"/>
    </source>
</evidence>
<dbReference type="PANTHER" id="PTHR10229">
    <property type="entry name" value="GTP-BINDING PROTEIN HFLX"/>
    <property type="match status" value="1"/>
</dbReference>
<dbReference type="Gene3D" id="3.40.50.300">
    <property type="entry name" value="P-loop containing nucleotide triphosphate hydrolases"/>
    <property type="match status" value="1"/>
</dbReference>
<dbReference type="NCBIfam" id="TIGR03156">
    <property type="entry name" value="GTP_HflX"/>
    <property type="match status" value="1"/>
</dbReference>